<proteinExistence type="predicted"/>
<evidence type="ECO:0000256" key="1">
    <source>
        <dbReference type="SAM" id="Coils"/>
    </source>
</evidence>
<evidence type="ECO:0000313" key="3">
    <source>
        <dbReference type="Proteomes" id="UP001243195"/>
    </source>
</evidence>
<name>A0AAW8JEU3_9GAMM</name>
<accession>A0AAW8JEU3</accession>
<evidence type="ECO:0000313" key="2">
    <source>
        <dbReference type="EMBL" id="MDQ9071261.1"/>
    </source>
</evidence>
<dbReference type="Proteomes" id="UP001243195">
    <property type="component" value="Unassembled WGS sequence"/>
</dbReference>
<organism evidence="2 3">
    <name type="scientific">Acinetobacter gerneri</name>
    <dbReference type="NCBI Taxonomy" id="202952"/>
    <lineage>
        <taxon>Bacteria</taxon>
        <taxon>Pseudomonadati</taxon>
        <taxon>Pseudomonadota</taxon>
        <taxon>Gammaproteobacteria</taxon>
        <taxon>Moraxellales</taxon>
        <taxon>Moraxellaceae</taxon>
        <taxon>Acinetobacter</taxon>
    </lineage>
</organism>
<reference evidence="2" key="1">
    <citation type="submission" date="2023-08" db="EMBL/GenBank/DDBJ databases">
        <title>Emergence of clinically-relevant ST2 carbapenem-resistant Acinetobacter baumannii strains in hospital sewages in Zhejiang, East of China.</title>
        <authorList>
            <person name="Kaichao C."/>
            <person name="Zhang R."/>
        </authorList>
    </citation>
    <scope>NUCLEOTIDE SEQUENCE</scope>
    <source>
        <strain evidence="2">M-SY-60</strain>
    </source>
</reference>
<dbReference type="AlphaFoldDB" id="A0AAW8JEU3"/>
<protein>
    <recommendedName>
        <fullName evidence="4">Lipoprotein</fullName>
    </recommendedName>
</protein>
<feature type="coiled-coil region" evidence="1">
    <location>
        <begin position="18"/>
        <end position="45"/>
    </location>
</feature>
<dbReference type="EMBL" id="JAVIDA010000007">
    <property type="protein sequence ID" value="MDQ9071261.1"/>
    <property type="molecule type" value="Genomic_DNA"/>
</dbReference>
<evidence type="ECO:0008006" key="4">
    <source>
        <dbReference type="Google" id="ProtNLM"/>
    </source>
</evidence>
<keyword evidence="1" id="KW-0175">Coiled coil</keyword>
<gene>
    <name evidence="2" type="ORF">RFH51_07320</name>
</gene>
<dbReference type="RefSeq" id="WP_308955651.1">
    <property type="nucleotide sequence ID" value="NZ_JAVICY010000006.1"/>
</dbReference>
<comment type="caution">
    <text evidence="2">The sequence shown here is derived from an EMBL/GenBank/DDBJ whole genome shotgun (WGS) entry which is preliminary data.</text>
</comment>
<sequence length="150" mass="16896">MKRILPIIFCGVFLSACGNNAQKKADEKQQTAKVEEQQKHTAEQLYQALQSGNTAQIKQNTTDKCYKLITAKAETLEQMQQIIPKQAYKEKILIASSSASVSQNKEKQQGAALAFEYKYADKSVVYFVQFDGKQDSLKVDDIKLEERANP</sequence>
<dbReference type="PROSITE" id="PS51257">
    <property type="entry name" value="PROKAR_LIPOPROTEIN"/>
    <property type="match status" value="1"/>
</dbReference>